<evidence type="ECO:0000313" key="1">
    <source>
        <dbReference type="EMBL" id="GIY45865.1"/>
    </source>
</evidence>
<gene>
    <name evidence="1" type="ORF">CEXT_504351</name>
</gene>
<organism evidence="1 2">
    <name type="scientific">Caerostris extrusa</name>
    <name type="common">Bark spider</name>
    <name type="synonym">Caerostris bankana</name>
    <dbReference type="NCBI Taxonomy" id="172846"/>
    <lineage>
        <taxon>Eukaryota</taxon>
        <taxon>Metazoa</taxon>
        <taxon>Ecdysozoa</taxon>
        <taxon>Arthropoda</taxon>
        <taxon>Chelicerata</taxon>
        <taxon>Arachnida</taxon>
        <taxon>Araneae</taxon>
        <taxon>Araneomorphae</taxon>
        <taxon>Entelegynae</taxon>
        <taxon>Araneoidea</taxon>
        <taxon>Araneidae</taxon>
        <taxon>Caerostris</taxon>
    </lineage>
</organism>
<reference evidence="1 2" key="1">
    <citation type="submission" date="2021-06" db="EMBL/GenBank/DDBJ databases">
        <title>Caerostris extrusa draft genome.</title>
        <authorList>
            <person name="Kono N."/>
            <person name="Arakawa K."/>
        </authorList>
    </citation>
    <scope>NUCLEOTIDE SEQUENCE [LARGE SCALE GENOMIC DNA]</scope>
</reference>
<name>A0AAV4TID5_CAEEX</name>
<comment type="caution">
    <text evidence="1">The sequence shown here is derived from an EMBL/GenBank/DDBJ whole genome shotgun (WGS) entry which is preliminary data.</text>
</comment>
<dbReference type="EMBL" id="BPLR01011333">
    <property type="protein sequence ID" value="GIY45865.1"/>
    <property type="molecule type" value="Genomic_DNA"/>
</dbReference>
<keyword evidence="2" id="KW-1185">Reference proteome</keyword>
<protein>
    <submittedName>
        <fullName evidence="1">Uncharacterized protein</fullName>
    </submittedName>
</protein>
<sequence length="93" mass="10584">MLIRPTSKGDTGNFHLRRLFQNSQKAPSTSGAAVFCSPLDVQSFLTFSRAYPRLERRPGLWCSGAQPAHLPLVLRLIDMHNLFVTLEKYLRKI</sequence>
<dbReference type="AlphaFoldDB" id="A0AAV4TID5"/>
<dbReference type="Proteomes" id="UP001054945">
    <property type="component" value="Unassembled WGS sequence"/>
</dbReference>
<proteinExistence type="predicted"/>
<evidence type="ECO:0000313" key="2">
    <source>
        <dbReference type="Proteomes" id="UP001054945"/>
    </source>
</evidence>
<accession>A0AAV4TID5</accession>